<comment type="similarity">
    <text evidence="1">Belongs to the FlgD family.</text>
</comment>
<evidence type="ECO:0000313" key="5">
    <source>
        <dbReference type="Proteomes" id="UP001306950"/>
    </source>
</evidence>
<organism evidence="4 5">
    <name type="scientific">Paenibacillus haidiansis</name>
    <dbReference type="NCBI Taxonomy" id="1574488"/>
    <lineage>
        <taxon>Bacteria</taxon>
        <taxon>Bacillati</taxon>
        <taxon>Bacillota</taxon>
        <taxon>Bacilli</taxon>
        <taxon>Bacillales</taxon>
        <taxon>Paenibacillaceae</taxon>
        <taxon>Paenibacillus</taxon>
    </lineage>
</organism>
<keyword evidence="4" id="KW-0969">Cilium</keyword>
<sequence>MADVIASKVDWPNYSSSNTVKKATGDSSLGKDEFLQLLITQLSNQDPMSPLSDTEFIAQMAQFSSVEQLMNISGQLDAMSQSLGMVSGLIGKQVTWTQDATGNDSLEYSIDGENGSGTTTLSGIVESIIVKDGVQYAQVGEYQVPLTDITQIQDPSEGGSDDEANAE</sequence>
<reference evidence="4 5" key="1">
    <citation type="submission" date="2024-02" db="EMBL/GenBank/DDBJ databases">
        <title>A nitrogen-fixing paenibacillus bacterium.</title>
        <authorList>
            <person name="Zhang W.L."/>
            <person name="Chen S.F."/>
        </authorList>
    </citation>
    <scope>NUCLEOTIDE SEQUENCE [LARGE SCALE GENOMIC DNA]</scope>
    <source>
        <strain evidence="4 5">M1</strain>
    </source>
</reference>
<keyword evidence="2" id="KW-1005">Bacterial flagellum biogenesis</keyword>
<dbReference type="Pfam" id="PF03963">
    <property type="entry name" value="FlgD"/>
    <property type="match status" value="1"/>
</dbReference>
<keyword evidence="4" id="KW-0966">Cell projection</keyword>
<dbReference type="InterPro" id="IPR005648">
    <property type="entry name" value="FlgD"/>
</dbReference>
<gene>
    <name evidence="4" type="ORF">V3851_05130</name>
</gene>
<evidence type="ECO:0000256" key="2">
    <source>
        <dbReference type="ARBA" id="ARBA00022795"/>
    </source>
</evidence>
<dbReference type="EMBL" id="JAZHPZ010000002">
    <property type="protein sequence ID" value="MEF2965209.1"/>
    <property type="molecule type" value="Genomic_DNA"/>
</dbReference>
<keyword evidence="4" id="KW-0282">Flagellum</keyword>
<feature type="region of interest" description="Disordered" evidence="3">
    <location>
        <begin position="148"/>
        <end position="167"/>
    </location>
</feature>
<evidence type="ECO:0000256" key="1">
    <source>
        <dbReference type="ARBA" id="ARBA00010577"/>
    </source>
</evidence>
<proteinExistence type="inferred from homology"/>
<protein>
    <submittedName>
        <fullName evidence="4">Flagellar hook capping FlgD N-terminal domain-containing protein</fullName>
    </submittedName>
</protein>
<evidence type="ECO:0000256" key="3">
    <source>
        <dbReference type="SAM" id="MobiDB-lite"/>
    </source>
</evidence>
<keyword evidence="5" id="KW-1185">Reference proteome</keyword>
<dbReference type="Proteomes" id="UP001306950">
    <property type="component" value="Unassembled WGS sequence"/>
</dbReference>
<evidence type="ECO:0000313" key="4">
    <source>
        <dbReference type="EMBL" id="MEF2965209.1"/>
    </source>
</evidence>
<dbReference type="RefSeq" id="WP_331845448.1">
    <property type="nucleotide sequence ID" value="NZ_JAZHPZ010000002.1"/>
</dbReference>
<name>A0ABU7VN76_9BACL</name>
<comment type="caution">
    <text evidence="4">The sequence shown here is derived from an EMBL/GenBank/DDBJ whole genome shotgun (WGS) entry which is preliminary data.</text>
</comment>
<accession>A0ABU7VN76</accession>